<comment type="caution">
    <text evidence="2">The sequence shown here is derived from an EMBL/GenBank/DDBJ whole genome shotgun (WGS) entry which is preliminary data.</text>
</comment>
<protein>
    <submittedName>
        <fullName evidence="2">Uncharacterized protein</fullName>
    </submittedName>
</protein>
<gene>
    <name evidence="2" type="ORF">PENTCL1PPCAC_1336</name>
</gene>
<feature type="region of interest" description="Disordered" evidence="1">
    <location>
        <begin position="1"/>
        <end position="60"/>
    </location>
</feature>
<feature type="region of interest" description="Disordered" evidence="1">
    <location>
        <begin position="79"/>
        <end position="142"/>
    </location>
</feature>
<feature type="non-terminal residue" evidence="2">
    <location>
        <position position="1"/>
    </location>
</feature>
<accession>A0AAV5SHQ1</accession>
<evidence type="ECO:0000256" key="1">
    <source>
        <dbReference type="SAM" id="MobiDB-lite"/>
    </source>
</evidence>
<organism evidence="2 3">
    <name type="scientific">Pristionchus entomophagus</name>
    <dbReference type="NCBI Taxonomy" id="358040"/>
    <lineage>
        <taxon>Eukaryota</taxon>
        <taxon>Metazoa</taxon>
        <taxon>Ecdysozoa</taxon>
        <taxon>Nematoda</taxon>
        <taxon>Chromadorea</taxon>
        <taxon>Rhabditida</taxon>
        <taxon>Rhabditina</taxon>
        <taxon>Diplogasteromorpha</taxon>
        <taxon>Diplogasteroidea</taxon>
        <taxon>Neodiplogasteridae</taxon>
        <taxon>Pristionchus</taxon>
    </lineage>
</organism>
<sequence>ELNKGKDNGPIFGKSKSSSSVKDQRSDYKDQRSILQPLRNSAGEVVRPENNDETLAGINENFGNTQAVGMKVERMQAWARKETQRSLRSPRDCPPFPRRSRDTTVDWMTGTGRKAGSREPGRSPELEKEESDRRMRRERRDRRNLAIRMKVVKRRRRKIEETERIGEERETTWRKTMERMMRERRRIGSSPRVIYPRVNIRRVK</sequence>
<feature type="compositionally biased region" description="Basic and acidic residues" evidence="1">
    <location>
        <begin position="79"/>
        <end position="91"/>
    </location>
</feature>
<evidence type="ECO:0000313" key="2">
    <source>
        <dbReference type="EMBL" id="GMS79161.1"/>
    </source>
</evidence>
<dbReference type="AlphaFoldDB" id="A0AAV5SHQ1"/>
<dbReference type="EMBL" id="BTSX01000001">
    <property type="protein sequence ID" value="GMS79161.1"/>
    <property type="molecule type" value="Genomic_DNA"/>
</dbReference>
<evidence type="ECO:0000313" key="3">
    <source>
        <dbReference type="Proteomes" id="UP001432027"/>
    </source>
</evidence>
<dbReference type="Proteomes" id="UP001432027">
    <property type="component" value="Unassembled WGS sequence"/>
</dbReference>
<feature type="compositionally biased region" description="Basic and acidic residues" evidence="1">
    <location>
        <begin position="116"/>
        <end position="135"/>
    </location>
</feature>
<keyword evidence="3" id="KW-1185">Reference proteome</keyword>
<reference evidence="2" key="1">
    <citation type="submission" date="2023-10" db="EMBL/GenBank/DDBJ databases">
        <title>Genome assembly of Pristionchus species.</title>
        <authorList>
            <person name="Yoshida K."/>
            <person name="Sommer R.J."/>
        </authorList>
    </citation>
    <scope>NUCLEOTIDE SEQUENCE</scope>
    <source>
        <strain evidence="2">RS0144</strain>
    </source>
</reference>
<proteinExistence type="predicted"/>
<name>A0AAV5SHQ1_9BILA</name>
<feature type="compositionally biased region" description="Basic and acidic residues" evidence="1">
    <location>
        <begin position="22"/>
        <end position="32"/>
    </location>
</feature>